<evidence type="ECO:0000256" key="2">
    <source>
        <dbReference type="PROSITE-ProRule" id="PRU00335"/>
    </source>
</evidence>
<keyword evidence="1 2" id="KW-0238">DNA-binding</keyword>
<evidence type="ECO:0000313" key="5">
    <source>
        <dbReference type="EMBL" id="NJQ06122.1"/>
    </source>
</evidence>
<dbReference type="EMBL" id="JAAVJD010000066">
    <property type="protein sequence ID" value="NJQ06122.1"/>
    <property type="molecule type" value="Genomic_DNA"/>
</dbReference>
<keyword evidence="6" id="KW-1185">Reference proteome</keyword>
<evidence type="ECO:0000256" key="3">
    <source>
        <dbReference type="SAM" id="MobiDB-lite"/>
    </source>
</evidence>
<proteinExistence type="predicted"/>
<evidence type="ECO:0000256" key="1">
    <source>
        <dbReference type="ARBA" id="ARBA00023125"/>
    </source>
</evidence>
<dbReference type="PANTHER" id="PTHR30055">
    <property type="entry name" value="HTH-TYPE TRANSCRIPTIONAL REGULATOR RUTR"/>
    <property type="match status" value="1"/>
</dbReference>
<feature type="domain" description="HTH tetR-type" evidence="4">
    <location>
        <begin position="24"/>
        <end position="84"/>
    </location>
</feature>
<accession>A0A7X6D0T1</accession>
<reference evidence="5 6" key="1">
    <citation type="submission" date="2020-03" db="EMBL/GenBank/DDBJ databases">
        <title>Draft genome of Streptomyces sp. ventii, isolated from the Axial Seamount in the Pacific Ocean, and resequencing of the two type strains Streptomyces lonarensis strain NCL 716 and Streptomyces bohaiensis strain 11A07.</title>
        <authorList>
            <person name="Loughran R.M."/>
            <person name="Pfannmuller K.M."/>
            <person name="Wasson B.J."/>
            <person name="Deadmond M.C."/>
            <person name="Paddock B.E."/>
            <person name="Koyack M.J."/>
            <person name="Gallegos D.A."/>
            <person name="Mitchell E.A."/>
            <person name="Ushijima B."/>
            <person name="Saw J.H."/>
            <person name="Mcphail K.L."/>
            <person name="Videau P."/>
        </authorList>
    </citation>
    <scope>NUCLEOTIDE SEQUENCE [LARGE SCALE GENOMIC DNA]</scope>
    <source>
        <strain evidence="5 6">NCL716</strain>
    </source>
</reference>
<feature type="DNA-binding region" description="H-T-H motif" evidence="2">
    <location>
        <begin position="47"/>
        <end position="66"/>
    </location>
</feature>
<dbReference type="GO" id="GO:0003700">
    <property type="term" value="F:DNA-binding transcription factor activity"/>
    <property type="evidence" value="ECO:0007669"/>
    <property type="project" value="TreeGrafter"/>
</dbReference>
<dbReference type="AlphaFoldDB" id="A0A7X6D0T1"/>
<dbReference type="InterPro" id="IPR001647">
    <property type="entry name" value="HTH_TetR"/>
</dbReference>
<dbReference type="SUPFAM" id="SSF46689">
    <property type="entry name" value="Homeodomain-like"/>
    <property type="match status" value="1"/>
</dbReference>
<dbReference type="InterPro" id="IPR009057">
    <property type="entry name" value="Homeodomain-like_sf"/>
</dbReference>
<dbReference type="Pfam" id="PF00440">
    <property type="entry name" value="TetR_N"/>
    <property type="match status" value="1"/>
</dbReference>
<gene>
    <name evidence="5" type="ORF">HCN56_11160</name>
</gene>
<protein>
    <submittedName>
        <fullName evidence="5">TetR/AcrR family transcriptional regulator</fullName>
    </submittedName>
</protein>
<dbReference type="Gene3D" id="1.10.357.10">
    <property type="entry name" value="Tetracycline Repressor, domain 2"/>
    <property type="match status" value="1"/>
</dbReference>
<dbReference type="RefSeq" id="WP_167969876.1">
    <property type="nucleotide sequence ID" value="NZ_BHZG01000090.1"/>
</dbReference>
<evidence type="ECO:0000259" key="4">
    <source>
        <dbReference type="PROSITE" id="PS50977"/>
    </source>
</evidence>
<dbReference type="InterPro" id="IPR036271">
    <property type="entry name" value="Tet_transcr_reg_TetR-rel_C_sf"/>
</dbReference>
<dbReference type="PROSITE" id="PS50977">
    <property type="entry name" value="HTH_TETR_2"/>
    <property type="match status" value="1"/>
</dbReference>
<evidence type="ECO:0000313" key="6">
    <source>
        <dbReference type="Proteomes" id="UP000578686"/>
    </source>
</evidence>
<feature type="region of interest" description="Disordered" evidence="3">
    <location>
        <begin position="1"/>
        <end position="25"/>
    </location>
</feature>
<dbReference type="InterPro" id="IPR050109">
    <property type="entry name" value="HTH-type_TetR-like_transc_reg"/>
</dbReference>
<dbReference type="Proteomes" id="UP000578686">
    <property type="component" value="Unassembled WGS sequence"/>
</dbReference>
<comment type="caution">
    <text evidence="5">The sequence shown here is derived from an EMBL/GenBank/DDBJ whole genome shotgun (WGS) entry which is preliminary data.</text>
</comment>
<organism evidence="5 6">
    <name type="scientific">Streptomyces lonarensis</name>
    <dbReference type="NCBI Taxonomy" id="700599"/>
    <lineage>
        <taxon>Bacteria</taxon>
        <taxon>Bacillati</taxon>
        <taxon>Actinomycetota</taxon>
        <taxon>Actinomycetes</taxon>
        <taxon>Kitasatosporales</taxon>
        <taxon>Streptomycetaceae</taxon>
        <taxon>Streptomyces</taxon>
    </lineage>
</organism>
<dbReference type="PRINTS" id="PR00455">
    <property type="entry name" value="HTHTETR"/>
</dbReference>
<dbReference type="PANTHER" id="PTHR30055:SF200">
    <property type="entry name" value="HTH-TYPE TRANSCRIPTIONAL REPRESSOR BDCR"/>
    <property type="match status" value="1"/>
</dbReference>
<sequence length="210" mass="22625">MSTRDTTVAATGVAPGTPATRGGPATRERILDTATELFYAHGMRAVSADRVIERVGITKVTFYRHFRTKDDLLVAYLRRRAAYEHQAVARLREGAGDDLPRALRLLAHGIGAETCRPGFRGCPFINAAAEFAEPDHPVRQVVAEHRAWFVGELRAMLTAAGIDPPDAAADQLMMLRDGATVAGYLGDAEAVGRDLEQAALAVVAAHRRPG</sequence>
<name>A0A7X6D0T1_9ACTN</name>
<dbReference type="GO" id="GO:0000976">
    <property type="term" value="F:transcription cis-regulatory region binding"/>
    <property type="evidence" value="ECO:0007669"/>
    <property type="project" value="TreeGrafter"/>
</dbReference>
<dbReference type="SUPFAM" id="SSF48498">
    <property type="entry name" value="Tetracyclin repressor-like, C-terminal domain"/>
    <property type="match status" value="1"/>
</dbReference>